<keyword evidence="2" id="KW-1185">Reference proteome</keyword>
<evidence type="ECO:0000313" key="1">
    <source>
        <dbReference type="EMBL" id="BES95945.1"/>
    </source>
</evidence>
<proteinExistence type="predicted"/>
<dbReference type="EMBL" id="AP028914">
    <property type="protein sequence ID" value="BES95945.1"/>
    <property type="molecule type" value="Genomic_DNA"/>
</dbReference>
<gene>
    <name evidence="1" type="ORF">NTJ_08754</name>
</gene>
<sequence>MRKFFAEFNFPTLGYSSVIHPWGIFNFRPSSSGPSFSEGFLVETVDASGVAMCEDGAEEKNTLPLFWSTPQEIYWALGFAE</sequence>
<protein>
    <submittedName>
        <fullName evidence="1">Uncharacterized protein</fullName>
    </submittedName>
</protein>
<name>A0ABN7AUU7_9HEMI</name>
<dbReference type="Proteomes" id="UP001307889">
    <property type="component" value="Chromosome 6"/>
</dbReference>
<organism evidence="1 2">
    <name type="scientific">Nesidiocoris tenuis</name>
    <dbReference type="NCBI Taxonomy" id="355587"/>
    <lineage>
        <taxon>Eukaryota</taxon>
        <taxon>Metazoa</taxon>
        <taxon>Ecdysozoa</taxon>
        <taxon>Arthropoda</taxon>
        <taxon>Hexapoda</taxon>
        <taxon>Insecta</taxon>
        <taxon>Pterygota</taxon>
        <taxon>Neoptera</taxon>
        <taxon>Paraneoptera</taxon>
        <taxon>Hemiptera</taxon>
        <taxon>Heteroptera</taxon>
        <taxon>Panheteroptera</taxon>
        <taxon>Cimicomorpha</taxon>
        <taxon>Miridae</taxon>
        <taxon>Dicyphina</taxon>
        <taxon>Nesidiocoris</taxon>
    </lineage>
</organism>
<accession>A0ABN7AUU7</accession>
<evidence type="ECO:0000313" key="2">
    <source>
        <dbReference type="Proteomes" id="UP001307889"/>
    </source>
</evidence>
<reference evidence="1 2" key="1">
    <citation type="submission" date="2023-09" db="EMBL/GenBank/DDBJ databases">
        <title>Nesidiocoris tenuis whole genome shotgun sequence.</title>
        <authorList>
            <person name="Shibata T."/>
            <person name="Shimoda M."/>
            <person name="Kobayashi T."/>
            <person name="Uehara T."/>
        </authorList>
    </citation>
    <scope>NUCLEOTIDE SEQUENCE [LARGE SCALE GENOMIC DNA]</scope>
    <source>
        <strain evidence="1 2">Japan</strain>
    </source>
</reference>